<evidence type="ECO:0000256" key="1">
    <source>
        <dbReference type="SAM" id="SignalP"/>
    </source>
</evidence>
<dbReference type="AlphaFoldDB" id="A0A9P4MPK8"/>
<name>A0A9P4MPK8_9PLEO</name>
<reference evidence="2" key="1">
    <citation type="journal article" date="2020" name="Stud. Mycol.">
        <title>101 Dothideomycetes genomes: a test case for predicting lifestyles and emergence of pathogens.</title>
        <authorList>
            <person name="Haridas S."/>
            <person name="Albert R."/>
            <person name="Binder M."/>
            <person name="Bloem J."/>
            <person name="Labutti K."/>
            <person name="Salamov A."/>
            <person name="Andreopoulos B."/>
            <person name="Baker S."/>
            <person name="Barry K."/>
            <person name="Bills G."/>
            <person name="Bluhm B."/>
            <person name="Cannon C."/>
            <person name="Castanera R."/>
            <person name="Culley D."/>
            <person name="Daum C."/>
            <person name="Ezra D."/>
            <person name="Gonzalez J."/>
            <person name="Henrissat B."/>
            <person name="Kuo A."/>
            <person name="Liang C."/>
            <person name="Lipzen A."/>
            <person name="Lutzoni F."/>
            <person name="Magnuson J."/>
            <person name="Mondo S."/>
            <person name="Nolan M."/>
            <person name="Ohm R."/>
            <person name="Pangilinan J."/>
            <person name="Park H.-J."/>
            <person name="Ramirez L."/>
            <person name="Alfaro M."/>
            <person name="Sun H."/>
            <person name="Tritt A."/>
            <person name="Yoshinaga Y."/>
            <person name="Zwiers L.-H."/>
            <person name="Turgeon B."/>
            <person name="Goodwin S."/>
            <person name="Spatafora J."/>
            <person name="Crous P."/>
            <person name="Grigoriev I."/>
        </authorList>
    </citation>
    <scope>NUCLEOTIDE SEQUENCE</scope>
    <source>
        <strain evidence="2">ATCC 74209</strain>
    </source>
</reference>
<keyword evidence="3" id="KW-1185">Reference proteome</keyword>
<gene>
    <name evidence="2" type="ORF">GQ43DRAFT_432193</name>
</gene>
<evidence type="ECO:0000313" key="2">
    <source>
        <dbReference type="EMBL" id="KAF2200784.1"/>
    </source>
</evidence>
<accession>A0A9P4MPK8</accession>
<comment type="caution">
    <text evidence="2">The sequence shown here is derived from an EMBL/GenBank/DDBJ whole genome shotgun (WGS) entry which is preliminary data.</text>
</comment>
<dbReference type="Proteomes" id="UP000799536">
    <property type="component" value="Unassembled WGS sequence"/>
</dbReference>
<protein>
    <submittedName>
        <fullName evidence="2">Uncharacterized protein</fullName>
    </submittedName>
</protein>
<proteinExistence type="predicted"/>
<keyword evidence="1" id="KW-0732">Signal</keyword>
<feature type="chain" id="PRO_5040146561" evidence="1">
    <location>
        <begin position="28"/>
        <end position="100"/>
    </location>
</feature>
<dbReference type="EMBL" id="ML994005">
    <property type="protein sequence ID" value="KAF2200784.1"/>
    <property type="molecule type" value="Genomic_DNA"/>
</dbReference>
<feature type="signal peptide" evidence="1">
    <location>
        <begin position="1"/>
        <end position="27"/>
    </location>
</feature>
<organism evidence="2 3">
    <name type="scientific">Delitschia confertaspora ATCC 74209</name>
    <dbReference type="NCBI Taxonomy" id="1513339"/>
    <lineage>
        <taxon>Eukaryota</taxon>
        <taxon>Fungi</taxon>
        <taxon>Dikarya</taxon>
        <taxon>Ascomycota</taxon>
        <taxon>Pezizomycotina</taxon>
        <taxon>Dothideomycetes</taxon>
        <taxon>Pleosporomycetidae</taxon>
        <taxon>Pleosporales</taxon>
        <taxon>Delitschiaceae</taxon>
        <taxon>Delitschia</taxon>
    </lineage>
</organism>
<sequence>MSLPRNPPLFLLFLLLLLLLLSPQLRSSEAPHIKYAEGRRVLSVTCLSDSEKNISSLVVIPTPQGSSVCLMPSATVPFAVVHCGLLLQNKGVLVLARDFS</sequence>
<evidence type="ECO:0000313" key="3">
    <source>
        <dbReference type="Proteomes" id="UP000799536"/>
    </source>
</evidence>